<evidence type="ECO:0000313" key="2">
    <source>
        <dbReference type="EMBL" id="AVJ52560.1"/>
    </source>
</evidence>
<dbReference type="AlphaFoldDB" id="A0A2P1CMJ9"/>
<feature type="transmembrane region" description="Helical" evidence="1">
    <location>
        <begin position="129"/>
        <end position="151"/>
    </location>
</feature>
<gene>
    <name evidence="2" type="primary">ND6</name>
</gene>
<feature type="transmembrane region" description="Helical" evidence="1">
    <location>
        <begin position="80"/>
        <end position="98"/>
    </location>
</feature>
<name>A0A2P1CMJ9_9HEMI</name>
<accession>A0A2P1CMJ9</accession>
<organism evidence="2">
    <name type="scientific">Acanthosoma nigrodorsum</name>
    <dbReference type="NCBI Taxonomy" id="1611257"/>
    <lineage>
        <taxon>Eukaryota</taxon>
        <taxon>Metazoa</taxon>
        <taxon>Ecdysozoa</taxon>
        <taxon>Arthropoda</taxon>
        <taxon>Hexapoda</taxon>
        <taxon>Insecta</taxon>
        <taxon>Pterygota</taxon>
        <taxon>Neoptera</taxon>
        <taxon>Paraneoptera</taxon>
        <taxon>Hemiptera</taxon>
        <taxon>Heteroptera</taxon>
        <taxon>Panheteroptera</taxon>
        <taxon>Pentatomomorpha</taxon>
        <taxon>Pentatomoidea</taxon>
        <taxon>Acanthosomatidae</taxon>
        <taxon>Acanthosoma</taxon>
    </lineage>
</organism>
<proteinExistence type="predicted"/>
<dbReference type="EMBL" id="MF173918">
    <property type="protein sequence ID" value="AVJ52560.1"/>
    <property type="molecule type" value="Genomic_DNA"/>
</dbReference>
<sequence length="164" mass="18902">MMWLMMLMTSMAILIMFLNHPLSMGLLLVLQTIIVALTTGMIAGYFLMSYIITIIMLSGALVLFIYMASVASNEMFHTPIKLMGMFMIVNIMMPFLIYDTKIMENEMINFNFMTNMEIMSTMKLFSNPSAYITILMIMYLLFTMIVVSNNVNINEGPLRIKMYE</sequence>
<evidence type="ECO:0000256" key="1">
    <source>
        <dbReference type="SAM" id="Phobius"/>
    </source>
</evidence>
<keyword evidence="1" id="KW-1133">Transmembrane helix</keyword>
<reference evidence="2" key="1">
    <citation type="journal article" date="2018" name="Cladistics">
        <title>Phylogeny and the colourful history of jewel bugs (Insecta: Hemiptera: Scutelleridae).</title>
        <authorList>
            <person name="Wu Y."/>
            <person name="Redei D."/>
            <person name="Eger J."/>
            <person name="Wang Y."/>
            <person name="Wu H."/>
            <person name="Carapezza A."/>
            <person name="Kment P."/>
            <person name="Cai B."/>
            <person name="Sun X."/>
            <person name="Guo P."/>
            <person name="Luo J."/>
            <person name="Xie Q."/>
        </authorList>
    </citation>
    <scope>NUCLEOTIDE SEQUENCE</scope>
</reference>
<feature type="transmembrane region" description="Helical" evidence="1">
    <location>
        <begin position="46"/>
        <end position="68"/>
    </location>
</feature>
<keyword evidence="2" id="KW-0496">Mitochondrion</keyword>
<keyword evidence="1" id="KW-0812">Transmembrane</keyword>
<keyword evidence="1" id="KW-0472">Membrane</keyword>
<geneLocation type="mitochondrion" evidence="2"/>
<protein>
    <submittedName>
        <fullName evidence="2">NADH dehydrogenase subunit 6</fullName>
    </submittedName>
</protein>